<dbReference type="EMBL" id="CM001487">
    <property type="protein sequence ID" value="EIM58524.1"/>
    <property type="molecule type" value="Genomic_DNA"/>
</dbReference>
<feature type="region of interest" description="Disordered" evidence="2">
    <location>
        <begin position="34"/>
        <end position="58"/>
    </location>
</feature>
<feature type="coiled-coil region" evidence="1">
    <location>
        <begin position="108"/>
        <end position="142"/>
    </location>
</feature>
<evidence type="ECO:0000313" key="4">
    <source>
        <dbReference type="Proteomes" id="UP000005753"/>
    </source>
</evidence>
<sequence>MGYSKELKDAMLRRLLPPNNESIAKVAREAGISPHTLSRWKNEAKANGTPAPTGDNADTWSTQDKFLIVVETASMNEAELAEYARKKGLYMEQIKTLRDACMNANGSIAKKATQLNREQREAKKLEKELQRKEKALAEANVLLKLSTKADAIWGDRNDTLSHKRQRNQKS</sequence>
<dbReference type="OrthoDB" id="9813126at2"/>
<keyword evidence="4" id="KW-1185">Reference proteome</keyword>
<dbReference type="GO" id="GO:0004803">
    <property type="term" value="F:transposase activity"/>
    <property type="evidence" value="ECO:0007669"/>
    <property type="project" value="InterPro"/>
</dbReference>
<protein>
    <submittedName>
        <fullName evidence="3">Transposase</fullName>
    </submittedName>
</protein>
<dbReference type="InterPro" id="IPR002514">
    <property type="entry name" value="Transposase_8"/>
</dbReference>
<dbReference type="GO" id="GO:0003677">
    <property type="term" value="F:DNA binding"/>
    <property type="evidence" value="ECO:0007669"/>
    <property type="project" value="InterPro"/>
</dbReference>
<reference evidence="3 4" key="1">
    <citation type="submission" date="2010-08" db="EMBL/GenBank/DDBJ databases">
        <authorList>
            <consortium name="US DOE Joint Genome Institute (JGI-PGF)"/>
            <person name="Lucas S."/>
            <person name="Copeland A."/>
            <person name="Lapidus A."/>
            <person name="Cheng J.-F."/>
            <person name="Bruce D."/>
            <person name="Goodwin L."/>
            <person name="Pitluck S."/>
            <person name="Land M.L."/>
            <person name="Hauser L."/>
            <person name="Chang Y.-J."/>
            <person name="Anderson I.J."/>
            <person name="Johnson E."/>
            <person name="Mulhopadhyay B."/>
            <person name="Kyrpides N."/>
            <person name="Woyke T.J."/>
        </authorList>
    </citation>
    <scope>NUCLEOTIDE SEQUENCE [LARGE SCALE GENOMIC DNA]</scope>
    <source>
        <strain evidence="3 4">6</strain>
    </source>
</reference>
<organism evidence="3 4">
    <name type="scientific">Eubacterium cellulosolvens (strain ATCC 43171 / JCM 9499 / 6)</name>
    <name type="common">Cillobacterium cellulosolvens</name>
    <dbReference type="NCBI Taxonomy" id="633697"/>
    <lineage>
        <taxon>Bacteria</taxon>
        <taxon>Bacillati</taxon>
        <taxon>Bacillota</taxon>
        <taxon>Clostridia</taxon>
        <taxon>Eubacteriales</taxon>
        <taxon>Eubacteriaceae</taxon>
        <taxon>Eubacterium</taxon>
    </lineage>
</organism>
<proteinExistence type="predicted"/>
<dbReference type="SUPFAM" id="SSF46689">
    <property type="entry name" value="Homeodomain-like"/>
    <property type="match status" value="1"/>
</dbReference>
<evidence type="ECO:0000256" key="1">
    <source>
        <dbReference type="SAM" id="Coils"/>
    </source>
</evidence>
<dbReference type="Proteomes" id="UP000005753">
    <property type="component" value="Chromosome"/>
</dbReference>
<dbReference type="GO" id="GO:0006313">
    <property type="term" value="P:DNA transposition"/>
    <property type="evidence" value="ECO:0007669"/>
    <property type="project" value="InterPro"/>
</dbReference>
<evidence type="ECO:0000256" key="2">
    <source>
        <dbReference type="SAM" id="MobiDB-lite"/>
    </source>
</evidence>
<keyword evidence="1" id="KW-0175">Coiled coil</keyword>
<dbReference type="HOGENOM" id="CLU_121441_0_0_9"/>
<accession>I5AXK1</accession>
<reference evidence="3 4" key="2">
    <citation type="submission" date="2012-02" db="EMBL/GenBank/DDBJ databases">
        <title>Improved High-Quality Draft sequence of Eubacterium cellulosolvens 6.</title>
        <authorList>
            <consortium name="US DOE Joint Genome Institute"/>
            <person name="Lucas S."/>
            <person name="Han J."/>
            <person name="Lapidus A."/>
            <person name="Cheng J.-F."/>
            <person name="Goodwin L."/>
            <person name="Pitluck S."/>
            <person name="Peters L."/>
            <person name="Mikhailova N."/>
            <person name="Gu W."/>
            <person name="Detter J.C."/>
            <person name="Han C."/>
            <person name="Tapia R."/>
            <person name="Land M."/>
            <person name="Hauser L."/>
            <person name="Kyrpides N."/>
            <person name="Ivanova N."/>
            <person name="Pagani I."/>
            <person name="Johnson E."/>
            <person name="Mukhopadhyay B."/>
            <person name="Anderson I."/>
            <person name="Woyke T."/>
        </authorList>
    </citation>
    <scope>NUCLEOTIDE SEQUENCE [LARGE SCALE GENOMIC DNA]</scope>
    <source>
        <strain evidence="3 4">6</strain>
    </source>
</reference>
<dbReference type="InterPro" id="IPR009057">
    <property type="entry name" value="Homeodomain-like_sf"/>
</dbReference>
<dbReference type="eggNOG" id="COG2963">
    <property type="taxonomic scope" value="Bacteria"/>
</dbReference>
<dbReference type="STRING" id="633697.EubceDRAFT1_2825"/>
<dbReference type="Pfam" id="PF01527">
    <property type="entry name" value="HTH_Tnp_1"/>
    <property type="match status" value="1"/>
</dbReference>
<name>I5AXK1_EUBC6</name>
<gene>
    <name evidence="3" type="ORF">EubceDRAFT1_2825</name>
</gene>
<evidence type="ECO:0000313" key="3">
    <source>
        <dbReference type="EMBL" id="EIM58524.1"/>
    </source>
</evidence>
<dbReference type="AlphaFoldDB" id="I5AXK1"/>